<name>A0ABT3KYW4_9BURK</name>
<evidence type="ECO:0000313" key="7">
    <source>
        <dbReference type="EMBL" id="MCW5323536.1"/>
    </source>
</evidence>
<proteinExistence type="predicted"/>
<evidence type="ECO:0000256" key="1">
    <source>
        <dbReference type="ARBA" id="ARBA00004651"/>
    </source>
</evidence>
<evidence type="ECO:0000256" key="2">
    <source>
        <dbReference type="ARBA" id="ARBA00022475"/>
    </source>
</evidence>
<dbReference type="InterPro" id="IPR036259">
    <property type="entry name" value="MFS_trans_sf"/>
</dbReference>
<feature type="transmembrane region" description="Helical" evidence="6">
    <location>
        <begin position="108"/>
        <end position="125"/>
    </location>
</feature>
<protein>
    <submittedName>
        <fullName evidence="7">MFS transporter</fullName>
    </submittedName>
</protein>
<feature type="transmembrane region" description="Helical" evidence="6">
    <location>
        <begin position="131"/>
        <end position="149"/>
    </location>
</feature>
<feature type="transmembrane region" description="Helical" evidence="6">
    <location>
        <begin position="169"/>
        <end position="191"/>
    </location>
</feature>
<dbReference type="Pfam" id="PF07690">
    <property type="entry name" value="MFS_1"/>
    <property type="match status" value="1"/>
</dbReference>
<dbReference type="EMBL" id="QZCW01000005">
    <property type="protein sequence ID" value="MCW5323536.1"/>
    <property type="molecule type" value="Genomic_DNA"/>
</dbReference>
<keyword evidence="2" id="KW-1003">Cell membrane</keyword>
<reference evidence="8" key="1">
    <citation type="submission" date="2023-07" db="EMBL/GenBank/DDBJ databases">
        <title>Verminephrobacter genomes.</title>
        <authorList>
            <person name="Lund M.B."/>
        </authorList>
    </citation>
    <scope>NUCLEOTIDE SEQUENCE [LARGE SCALE GENOMIC DNA]</scope>
    <source>
        <strain evidence="8">AtM5-05</strain>
    </source>
</reference>
<evidence type="ECO:0000256" key="5">
    <source>
        <dbReference type="ARBA" id="ARBA00023136"/>
    </source>
</evidence>
<comment type="subcellular location">
    <subcellularLocation>
        <location evidence="1">Cell membrane</location>
        <topology evidence="1">Multi-pass membrane protein</topology>
    </subcellularLocation>
</comment>
<gene>
    <name evidence="7" type="ORF">D5039_21025</name>
</gene>
<evidence type="ECO:0000256" key="3">
    <source>
        <dbReference type="ARBA" id="ARBA00022692"/>
    </source>
</evidence>
<keyword evidence="4 6" id="KW-1133">Transmembrane helix</keyword>
<evidence type="ECO:0000313" key="8">
    <source>
        <dbReference type="Proteomes" id="UP001208935"/>
    </source>
</evidence>
<keyword evidence="8" id="KW-1185">Reference proteome</keyword>
<comment type="caution">
    <text evidence="7">The sequence shown here is derived from an EMBL/GenBank/DDBJ whole genome shotgun (WGS) entry which is preliminary data.</text>
</comment>
<sequence>MGVGNGADTRLSGETLSSAAFISTWVQQTVGSLRIFVRLRADFYLCLVTCAVNFVLPALFSIVIPFLVIHVYRLPPSLIGLFDFFFALGMVVGGCLVVGWANRTFGKRNAIVIGLASTAIPHFFLALSSNVVLSSVGMFLAGLGMLNLFTNGSGLRATATPPEFRSRVFSAASFLVAVSIAPGMWVISALLPVLGPHVLLLCTGTATVCAAALVYAVPDLQTLMKLSEDDSAGVYARLYPAAFQTPRA</sequence>
<organism evidence="7 8">
    <name type="scientific">Verminephrobacter aporrectodeae subsp. tuberculatae</name>
    <dbReference type="NCBI Taxonomy" id="1110392"/>
    <lineage>
        <taxon>Bacteria</taxon>
        <taxon>Pseudomonadati</taxon>
        <taxon>Pseudomonadota</taxon>
        <taxon>Betaproteobacteria</taxon>
        <taxon>Burkholderiales</taxon>
        <taxon>Comamonadaceae</taxon>
        <taxon>Verminephrobacter</taxon>
    </lineage>
</organism>
<feature type="transmembrane region" description="Helical" evidence="6">
    <location>
        <begin position="197"/>
        <end position="217"/>
    </location>
</feature>
<dbReference type="PANTHER" id="PTHR23513:SF11">
    <property type="entry name" value="STAPHYLOFERRIN A TRANSPORTER"/>
    <property type="match status" value="1"/>
</dbReference>
<dbReference type="Proteomes" id="UP001208935">
    <property type="component" value="Unassembled WGS sequence"/>
</dbReference>
<accession>A0ABT3KYW4</accession>
<dbReference type="InterPro" id="IPR011701">
    <property type="entry name" value="MFS"/>
</dbReference>
<evidence type="ECO:0000256" key="4">
    <source>
        <dbReference type="ARBA" id="ARBA00022989"/>
    </source>
</evidence>
<dbReference type="PANTHER" id="PTHR23513">
    <property type="entry name" value="INTEGRAL MEMBRANE EFFLUX PROTEIN-RELATED"/>
    <property type="match status" value="1"/>
</dbReference>
<keyword evidence="3 6" id="KW-0812">Transmembrane</keyword>
<feature type="transmembrane region" description="Helical" evidence="6">
    <location>
        <begin position="78"/>
        <end position="101"/>
    </location>
</feature>
<feature type="transmembrane region" description="Helical" evidence="6">
    <location>
        <begin position="43"/>
        <end position="72"/>
    </location>
</feature>
<dbReference type="Gene3D" id="1.20.1250.20">
    <property type="entry name" value="MFS general substrate transporter like domains"/>
    <property type="match status" value="1"/>
</dbReference>
<keyword evidence="5 6" id="KW-0472">Membrane</keyword>
<dbReference type="SUPFAM" id="SSF103473">
    <property type="entry name" value="MFS general substrate transporter"/>
    <property type="match status" value="1"/>
</dbReference>
<evidence type="ECO:0000256" key="6">
    <source>
        <dbReference type="SAM" id="Phobius"/>
    </source>
</evidence>